<feature type="compositionally biased region" description="Low complexity" evidence="5">
    <location>
        <begin position="189"/>
        <end position="205"/>
    </location>
</feature>
<evidence type="ECO:0000313" key="8">
    <source>
        <dbReference type="Proteomes" id="UP001501759"/>
    </source>
</evidence>
<evidence type="ECO:0000256" key="2">
    <source>
        <dbReference type="ARBA" id="ARBA00022670"/>
    </source>
</evidence>
<keyword evidence="8" id="KW-1185">Reference proteome</keyword>
<dbReference type="Gene3D" id="3.90.1720.10">
    <property type="entry name" value="endopeptidase domain like (from Nostoc punctiforme)"/>
    <property type="match status" value="1"/>
</dbReference>
<keyword evidence="3" id="KW-0378">Hydrolase</keyword>
<proteinExistence type="inferred from homology"/>
<feature type="region of interest" description="Disordered" evidence="5">
    <location>
        <begin position="163"/>
        <end position="205"/>
    </location>
</feature>
<dbReference type="NCBIfam" id="NF038080">
    <property type="entry name" value="PG_bind_siph"/>
    <property type="match status" value="2"/>
</dbReference>
<organism evidence="7 8">
    <name type="scientific">Streptomyces siamensis</name>
    <dbReference type="NCBI Taxonomy" id="1274986"/>
    <lineage>
        <taxon>Bacteria</taxon>
        <taxon>Bacillati</taxon>
        <taxon>Actinomycetota</taxon>
        <taxon>Actinomycetes</taxon>
        <taxon>Kitasatosporales</taxon>
        <taxon>Streptomycetaceae</taxon>
        <taxon>Streptomyces</taxon>
    </lineage>
</organism>
<dbReference type="Pfam" id="PF00877">
    <property type="entry name" value="NLPC_P60"/>
    <property type="match status" value="1"/>
</dbReference>
<feature type="region of interest" description="Disordered" evidence="5">
    <location>
        <begin position="441"/>
        <end position="485"/>
    </location>
</feature>
<evidence type="ECO:0000256" key="1">
    <source>
        <dbReference type="ARBA" id="ARBA00007074"/>
    </source>
</evidence>
<feature type="compositionally biased region" description="Low complexity" evidence="5">
    <location>
        <begin position="163"/>
        <end position="178"/>
    </location>
</feature>
<accession>A0ABP9II99</accession>
<dbReference type="InterPro" id="IPR036365">
    <property type="entry name" value="PGBD-like_sf"/>
</dbReference>
<evidence type="ECO:0000256" key="4">
    <source>
        <dbReference type="ARBA" id="ARBA00022807"/>
    </source>
</evidence>
<dbReference type="InterPro" id="IPR000064">
    <property type="entry name" value="NLP_P60_dom"/>
</dbReference>
<dbReference type="PROSITE" id="PS51935">
    <property type="entry name" value="NLPC_P60"/>
    <property type="match status" value="1"/>
</dbReference>
<protein>
    <recommendedName>
        <fullName evidence="6">NlpC/P60 domain-containing protein</fullName>
    </recommendedName>
</protein>
<name>A0ABP9II99_9ACTN</name>
<evidence type="ECO:0000256" key="5">
    <source>
        <dbReference type="SAM" id="MobiDB-lite"/>
    </source>
</evidence>
<evidence type="ECO:0000256" key="3">
    <source>
        <dbReference type="ARBA" id="ARBA00022801"/>
    </source>
</evidence>
<evidence type="ECO:0000259" key="6">
    <source>
        <dbReference type="PROSITE" id="PS51935"/>
    </source>
</evidence>
<feature type="domain" description="NlpC/P60" evidence="6">
    <location>
        <begin position="206"/>
        <end position="336"/>
    </location>
</feature>
<keyword evidence="4" id="KW-0788">Thiol protease</keyword>
<feature type="region of interest" description="Disordered" evidence="5">
    <location>
        <begin position="533"/>
        <end position="552"/>
    </location>
</feature>
<dbReference type="Gene3D" id="1.10.101.10">
    <property type="entry name" value="PGBD-like superfamily/PGBD"/>
    <property type="match status" value="2"/>
</dbReference>
<keyword evidence="2" id="KW-0645">Protease</keyword>
<dbReference type="SUPFAM" id="SSF54001">
    <property type="entry name" value="Cysteine proteinases"/>
    <property type="match status" value="1"/>
</dbReference>
<dbReference type="InterPro" id="IPR036366">
    <property type="entry name" value="PGBDSf"/>
</dbReference>
<sequence>MLRTAGPPDRPGCRVGEGWAGRMRRAPGGAAAGRAGVVGAGGGGSGSGGRGRLRVRRGPRVAYIIRTVNMRHRGTVARLANVQKCGQFDGECEGSRMDAPVFEEIDPASDCDCPGCVHWRRVMPASVLPGPVGHPAARRALVLAAAAGTVLGAGQSVPALAVAHGPARPGAPAADEPGTPQGGRAPLHGPAGRPAKPARPGAAVPTTTRAAIINRAKAWVSGKVPYSMSAYWSDGYRQDCSGFVSMAWNLPGNEWTGSLAGFGVRVSRDQLQPGDILLFHNPADPQNGSHVVLFGGWTDYTHTYYIAYEQTRPHARKQSTPYAYWTHSTGYLAYRYKGLAETTTGAGASSPGTATARYPGSAYFGPGADNAYVTQLGRLLVDRGAARFYASGPGPRWSDADRRATQAFQRAQGWTGTAADGLPGPQTWSYLVGSKGKDIPGAAAGGSGSTGSSGGKEGTGQDGGRAPGGSSHGVPGYPGRGMFRPGADNAHVTRLGRQLVIKGFGKYYTSGPGPRWGEADRRNVEAFQRSQGWRGGAADGYPGPETWRRLFS</sequence>
<dbReference type="InterPro" id="IPR038765">
    <property type="entry name" value="Papain-like_cys_pep_sf"/>
</dbReference>
<feature type="compositionally biased region" description="Gly residues" evidence="5">
    <location>
        <begin position="443"/>
        <end position="479"/>
    </location>
</feature>
<dbReference type="SUPFAM" id="SSF47090">
    <property type="entry name" value="PGBD-like"/>
    <property type="match status" value="2"/>
</dbReference>
<reference evidence="8" key="1">
    <citation type="journal article" date="2019" name="Int. J. Syst. Evol. Microbiol.">
        <title>The Global Catalogue of Microorganisms (GCM) 10K type strain sequencing project: providing services to taxonomists for standard genome sequencing and annotation.</title>
        <authorList>
            <consortium name="The Broad Institute Genomics Platform"/>
            <consortium name="The Broad Institute Genome Sequencing Center for Infectious Disease"/>
            <person name="Wu L."/>
            <person name="Ma J."/>
        </authorList>
    </citation>
    <scope>NUCLEOTIDE SEQUENCE [LARGE SCALE GENOMIC DNA]</scope>
    <source>
        <strain evidence="8">JCM 18409</strain>
    </source>
</reference>
<gene>
    <name evidence="7" type="ORF">GCM10023335_07390</name>
</gene>
<dbReference type="InterPro" id="IPR047763">
    <property type="entry name" value="PG_bind_dom_phiBT1-type"/>
</dbReference>
<dbReference type="EMBL" id="BAABKB010000002">
    <property type="protein sequence ID" value="GAA4997039.1"/>
    <property type="molecule type" value="Genomic_DNA"/>
</dbReference>
<comment type="similarity">
    <text evidence="1">Belongs to the peptidase C40 family.</text>
</comment>
<dbReference type="Proteomes" id="UP001501759">
    <property type="component" value="Unassembled WGS sequence"/>
</dbReference>
<comment type="caution">
    <text evidence="7">The sequence shown here is derived from an EMBL/GenBank/DDBJ whole genome shotgun (WGS) entry which is preliminary data.</text>
</comment>
<evidence type="ECO:0000313" key="7">
    <source>
        <dbReference type="EMBL" id="GAA4997039.1"/>
    </source>
</evidence>